<sequence>MKLLKQGQANEALEKGKPCANAAPDKPRKRAHGRRGARARMGAALSVVLAGTLVSGVCGGSLTSAVALAAEGSGGAGAASAPAATAPADAKNATPKEEVVYARLSAAGAVDDVYVVNILKPDAPGTVTDFGDYQAVENLTDASGISQNGDAITANVAGDSLSYQGDLGAHALPWKVSIVYKLDGTPVEAAELGGATGALSVEITTKQDAMVDPAFFDNYLLQITVPFAAGKATDVATEDGQIALAGSDTQVTFTGMPGKDGSFTATAQVKDFEMSGITFAAVPFSMGIEAPDTEGLVSGFRQLGDGVGELKSGADGVASGAGNLASGAGQVAEGIGGLASGAGQLVGGANGLTEGAGQLAAGARDAASGAQGVADGAAGLAGGLEAYRGGLLAQAAEARSQMADTSALEQAYQGAVQTYVAGYAQAFAAAKAQGLDDTQAYQTAASATADLAASMQSALTAFMTATGGNAGAQGASDALDGAAAGLGAADDPASLAGGAAALAAGSAALVTGLSSLSEGAGGIAAGAGSLASGASQLASGANQASVGAGELSGGASQLASGAQQLADGTGALYTEVQAIPDKVQQEIDAMMADYDKSDFKPISFASPKNTNVTLVQFVMSTDPIKAPIAEEPQSPEPEQSFWDRLLALFGL</sequence>
<name>A0ABT7DPE3_9ACTN</name>
<dbReference type="EMBL" id="JASJEU010000022">
    <property type="protein sequence ID" value="MDJ1651401.1"/>
    <property type="molecule type" value="Genomic_DNA"/>
</dbReference>
<comment type="caution">
    <text evidence="2">The sequence shown here is derived from an EMBL/GenBank/DDBJ whole genome shotgun (WGS) entry which is preliminary data.</text>
</comment>
<evidence type="ECO:0000313" key="3">
    <source>
        <dbReference type="Proteomes" id="UP001232750"/>
    </source>
</evidence>
<gene>
    <name evidence="2" type="ORF">QNJ86_11365</name>
</gene>
<keyword evidence="3" id="KW-1185">Reference proteome</keyword>
<reference evidence="2 3" key="1">
    <citation type="submission" date="2023-05" db="EMBL/GenBank/DDBJ databases">
        <title>Gordonibacter KGMB12511T sp. nov., isolated from faeces of healthy Korean.</title>
        <authorList>
            <person name="Kim H.S."/>
            <person name="Kim J.-S."/>
            <person name="Suh M.K."/>
            <person name="Eom M.K."/>
            <person name="Do H.E."/>
            <person name="Lee J.-S."/>
        </authorList>
    </citation>
    <scope>NUCLEOTIDE SEQUENCE [LARGE SCALE GENOMIC DNA]</scope>
    <source>
        <strain evidence="2 3">KGMB12511</strain>
    </source>
</reference>
<dbReference type="InterPro" id="IPR023908">
    <property type="entry name" value="xxxLxxG_rpt"/>
</dbReference>
<evidence type="ECO:0008006" key="4">
    <source>
        <dbReference type="Google" id="ProtNLM"/>
    </source>
</evidence>
<evidence type="ECO:0000313" key="2">
    <source>
        <dbReference type="EMBL" id="MDJ1651401.1"/>
    </source>
</evidence>
<proteinExistence type="predicted"/>
<dbReference type="Proteomes" id="UP001232750">
    <property type="component" value="Unassembled WGS sequence"/>
</dbReference>
<dbReference type="NCBIfam" id="TIGR03057">
    <property type="entry name" value="xxxLxxG_by_4"/>
    <property type="match status" value="2"/>
</dbReference>
<dbReference type="RefSeq" id="WP_283832746.1">
    <property type="nucleotide sequence ID" value="NZ_JASJEU010000022.1"/>
</dbReference>
<accession>A0ABT7DPE3</accession>
<evidence type="ECO:0000256" key="1">
    <source>
        <dbReference type="SAM" id="MobiDB-lite"/>
    </source>
</evidence>
<feature type="region of interest" description="Disordered" evidence="1">
    <location>
        <begin position="1"/>
        <end position="37"/>
    </location>
</feature>
<organism evidence="2 3">
    <name type="scientific">Gordonibacter faecis</name>
    <dbReference type="NCBI Taxonomy" id="3047475"/>
    <lineage>
        <taxon>Bacteria</taxon>
        <taxon>Bacillati</taxon>
        <taxon>Actinomycetota</taxon>
        <taxon>Coriobacteriia</taxon>
        <taxon>Eggerthellales</taxon>
        <taxon>Eggerthellaceae</taxon>
        <taxon>Gordonibacter</taxon>
    </lineage>
</organism>
<feature type="compositionally biased region" description="Basic residues" evidence="1">
    <location>
        <begin position="27"/>
        <end position="37"/>
    </location>
</feature>
<protein>
    <recommendedName>
        <fullName evidence="4">YhgE/Pip domain-containing protein</fullName>
    </recommendedName>
</protein>